<dbReference type="OrthoDB" id="6328618at2759"/>
<feature type="signal peptide" evidence="1">
    <location>
        <begin position="1"/>
        <end position="16"/>
    </location>
</feature>
<dbReference type="PANTHER" id="PTHR21177:SF7">
    <property type="entry name" value="GH11627P"/>
    <property type="match status" value="1"/>
</dbReference>
<dbReference type="RefSeq" id="XP_025416708.1">
    <property type="nucleotide sequence ID" value="XM_025560923.1"/>
</dbReference>
<evidence type="ECO:0000313" key="4">
    <source>
        <dbReference type="RefSeq" id="XP_025416705.1"/>
    </source>
</evidence>
<dbReference type="RefSeq" id="XP_025416706.1">
    <property type="nucleotide sequence ID" value="XM_025560921.1"/>
</dbReference>
<name>A0A8B8G1P5_9HEMI</name>
<evidence type="ECO:0000313" key="5">
    <source>
        <dbReference type="RefSeq" id="XP_025416706.1"/>
    </source>
</evidence>
<evidence type="ECO:0000313" key="7">
    <source>
        <dbReference type="RefSeq" id="XP_025416708.1"/>
    </source>
</evidence>
<dbReference type="PANTHER" id="PTHR21177">
    <property type="entry name" value="IP06524P-RELATED"/>
    <property type="match status" value="1"/>
</dbReference>
<evidence type="ECO:0000259" key="2">
    <source>
        <dbReference type="Pfam" id="PF16033"/>
    </source>
</evidence>
<dbReference type="RefSeq" id="XP_025416705.1">
    <property type="nucleotide sequence ID" value="XM_025560920.1"/>
</dbReference>
<dbReference type="InterPro" id="IPR031993">
    <property type="entry name" value="DUF4789"/>
</dbReference>
<accession>A0A8B8G1P5</accession>
<sequence length="529" mass="57108">MLFLNCLACLAATVMGAVLPPPWADPSQNPCAAEPSGGWQLLFWPEDKKCYRIFQRGYPCPETMELVPRPDRKGSAECACPPGSVRSPRDSRCHQLFRLGDPCDDGQYFAPGPEREDRERWGTCEDPSPCAEKNELFWPKDKRCYRKYTKGPCTEGHLLVSSAYNDLIGDCKCENVPELSTYYWASTGTCHEHYTMGPCQERGGIFLPGGQCGCDPSLPHFHNGTGKCYQLGGIGPCSPGHQFLVPPAGSKAECMCKEGYIKWFGDGACYRPYTRGPCAAGNMYSVNTTATGMAVGCVDVPCTAGKLYFPGGKGCHRVGTQGPCPAGQIVMFQDTVKTSIEGVSYLGMCGCANADAAQQTSAARSFYASSPYVAVDPALTCKPPPPQTAAARKLGGSVAAGKHADVMPPQDPCSHRRGTIAWNDLSCKQLYMQGPCDPGEWVVPDRGKGTRRGRGWKMGKCECRPGFTAVLVPGDANNATVCQPPTVTLAKFLNMSDEFNRNTTKTTAVIITADDNNDDNGNNNGVRTR</sequence>
<evidence type="ECO:0000313" key="6">
    <source>
        <dbReference type="RefSeq" id="XP_025416707.1"/>
    </source>
</evidence>
<dbReference type="GeneID" id="112687928"/>
<dbReference type="Proteomes" id="UP000694846">
    <property type="component" value="Unplaced"/>
</dbReference>
<feature type="domain" description="DUF4789" evidence="2">
    <location>
        <begin position="59"/>
        <end position="134"/>
    </location>
</feature>
<organism evidence="3 7">
    <name type="scientific">Sipha flava</name>
    <name type="common">yellow sugarcane aphid</name>
    <dbReference type="NCBI Taxonomy" id="143950"/>
    <lineage>
        <taxon>Eukaryota</taxon>
        <taxon>Metazoa</taxon>
        <taxon>Ecdysozoa</taxon>
        <taxon>Arthropoda</taxon>
        <taxon>Hexapoda</taxon>
        <taxon>Insecta</taxon>
        <taxon>Pterygota</taxon>
        <taxon>Neoptera</taxon>
        <taxon>Paraneoptera</taxon>
        <taxon>Hemiptera</taxon>
        <taxon>Sternorrhyncha</taxon>
        <taxon>Aphidomorpha</taxon>
        <taxon>Aphidoidea</taxon>
        <taxon>Aphididae</taxon>
        <taxon>Sipha</taxon>
    </lineage>
</organism>
<evidence type="ECO:0000256" key="1">
    <source>
        <dbReference type="SAM" id="SignalP"/>
    </source>
</evidence>
<dbReference type="RefSeq" id="XP_025416707.1">
    <property type="nucleotide sequence ID" value="XM_025560922.1"/>
</dbReference>
<gene>
    <name evidence="4 5 6 7" type="primary">LOC112687928</name>
</gene>
<proteinExistence type="predicted"/>
<keyword evidence="3" id="KW-1185">Reference proteome</keyword>
<feature type="chain" id="PRO_5044666585" evidence="1">
    <location>
        <begin position="17"/>
        <end position="529"/>
    </location>
</feature>
<dbReference type="Pfam" id="PF16033">
    <property type="entry name" value="DUF4789"/>
    <property type="match status" value="2"/>
</dbReference>
<dbReference type="AlphaFoldDB" id="A0A8B8G1P5"/>
<feature type="domain" description="DUF4789" evidence="2">
    <location>
        <begin position="237"/>
        <end position="306"/>
    </location>
</feature>
<reference evidence="4 5" key="1">
    <citation type="submission" date="2025-04" db="UniProtKB">
        <authorList>
            <consortium name="RefSeq"/>
        </authorList>
    </citation>
    <scope>IDENTIFICATION</scope>
    <source>
        <tissue evidence="4 5">Whole body</tissue>
    </source>
</reference>
<protein>
    <submittedName>
        <fullName evidence="4 5">Uncharacterized protein LOC112687928</fullName>
    </submittedName>
</protein>
<evidence type="ECO:0000313" key="3">
    <source>
        <dbReference type="Proteomes" id="UP000694846"/>
    </source>
</evidence>
<keyword evidence="1" id="KW-0732">Signal</keyword>